<keyword evidence="3" id="KW-1185">Reference proteome</keyword>
<dbReference type="InterPro" id="IPR037049">
    <property type="entry name" value="DUF1214_C_sf"/>
</dbReference>
<dbReference type="Proteomes" id="UP000599312">
    <property type="component" value="Unassembled WGS sequence"/>
</dbReference>
<dbReference type="PANTHER" id="PTHR36509">
    <property type="entry name" value="BLL3101 PROTEIN"/>
    <property type="match status" value="1"/>
</dbReference>
<dbReference type="PIRSF" id="PIRSF009471">
    <property type="entry name" value="UCP009471"/>
    <property type="match status" value="1"/>
</dbReference>
<sequence>MRKTPALHSTRIVRKRSSAGRPRSFPTAILVVYALLLALGLGLGSAYLVLKGDPPFGTQRIGPWRAWPKLGSTAADPYMRAIVARRGEIPLGIGEGLALSARMDSEGRKLDAACTYRIGSVMPVARFWTLTLYDKGGRLPVSDLGRNGFTSTEIIRSPDNAFSINLSRDLQPGNWLQLPPAGYFSVVLRLYDVPGGSSSSVDVRAFPTIDRLGCAS</sequence>
<dbReference type="AlphaFoldDB" id="A0A931FQR5"/>
<name>A0A931FQR5_9HYPH</name>
<accession>A0A931FQR5</accession>
<protein>
    <submittedName>
        <fullName evidence="2">DUF1214 domain-containing protein</fullName>
    </submittedName>
</protein>
<dbReference type="PANTHER" id="PTHR36509:SF2">
    <property type="entry name" value="BLL3101 PROTEIN"/>
    <property type="match status" value="1"/>
</dbReference>
<evidence type="ECO:0000259" key="1">
    <source>
        <dbReference type="Pfam" id="PF06742"/>
    </source>
</evidence>
<reference evidence="2" key="1">
    <citation type="submission" date="2020-11" db="EMBL/GenBank/DDBJ databases">
        <authorList>
            <person name="Kim M.K."/>
        </authorList>
    </citation>
    <scope>NUCLEOTIDE SEQUENCE</scope>
    <source>
        <strain evidence="2">BT350</strain>
    </source>
</reference>
<evidence type="ECO:0000313" key="3">
    <source>
        <dbReference type="Proteomes" id="UP000599312"/>
    </source>
</evidence>
<comment type="caution">
    <text evidence="2">The sequence shown here is derived from an EMBL/GenBank/DDBJ whole genome shotgun (WGS) entry which is preliminary data.</text>
</comment>
<proteinExistence type="predicted"/>
<dbReference type="EMBL" id="JADQDO010000001">
    <property type="protein sequence ID" value="MBF9232041.1"/>
    <property type="molecule type" value="Genomic_DNA"/>
</dbReference>
<evidence type="ECO:0000313" key="2">
    <source>
        <dbReference type="EMBL" id="MBF9232041.1"/>
    </source>
</evidence>
<dbReference type="InterPro" id="IPR012038">
    <property type="entry name" value="UCP009471"/>
</dbReference>
<gene>
    <name evidence="2" type="ORF">I2H38_01475</name>
</gene>
<dbReference type="SUPFAM" id="SSF160935">
    <property type="entry name" value="VPA0735-like"/>
    <property type="match status" value="1"/>
</dbReference>
<dbReference type="Gene3D" id="2.60.120.600">
    <property type="entry name" value="Domain of unknown function DUF1214, C-terminal domain"/>
    <property type="match status" value="1"/>
</dbReference>
<dbReference type="InterPro" id="IPR010621">
    <property type="entry name" value="DUF1214"/>
</dbReference>
<dbReference type="Pfam" id="PF06742">
    <property type="entry name" value="DUF1214"/>
    <property type="match status" value="1"/>
</dbReference>
<dbReference type="RefSeq" id="WP_196270026.1">
    <property type="nucleotide sequence ID" value="NZ_JADQDO010000001.1"/>
</dbReference>
<feature type="domain" description="DUF1214" evidence="1">
    <location>
        <begin position="96"/>
        <end position="192"/>
    </location>
</feature>
<organism evidence="2 3">
    <name type="scientific">Microvirga alba</name>
    <dbReference type="NCBI Taxonomy" id="2791025"/>
    <lineage>
        <taxon>Bacteria</taxon>
        <taxon>Pseudomonadati</taxon>
        <taxon>Pseudomonadota</taxon>
        <taxon>Alphaproteobacteria</taxon>
        <taxon>Hyphomicrobiales</taxon>
        <taxon>Methylobacteriaceae</taxon>
        <taxon>Microvirga</taxon>
    </lineage>
</organism>